<reference evidence="2 3" key="2">
    <citation type="submission" date="2024-02" db="EMBL/GenBank/DDBJ databases">
        <title>The Genome Sequence of Enterococcus diestrammenae JM9A.</title>
        <authorList>
            <person name="Earl A."/>
            <person name="Manson A."/>
            <person name="Gilmore M."/>
            <person name="Sanders J."/>
            <person name="Shea T."/>
            <person name="Howe W."/>
            <person name="Livny J."/>
            <person name="Cuomo C."/>
            <person name="Neafsey D."/>
            <person name="Birren B."/>
        </authorList>
    </citation>
    <scope>NUCLEOTIDE SEQUENCE [LARGE SCALE GENOMIC DNA]</scope>
    <source>
        <strain evidence="2 3">JM9A</strain>
    </source>
</reference>
<keyword evidence="3" id="KW-1185">Reference proteome</keyword>
<dbReference type="Pfam" id="PF12802">
    <property type="entry name" value="MarR_2"/>
    <property type="match status" value="1"/>
</dbReference>
<protein>
    <recommendedName>
        <fullName evidence="1">HTH marR-type domain-containing protein</fullName>
    </recommendedName>
</protein>
<dbReference type="InterPro" id="IPR036390">
    <property type="entry name" value="WH_DNA-bd_sf"/>
</dbReference>
<evidence type="ECO:0000313" key="3">
    <source>
        <dbReference type="Proteomes" id="UP001429357"/>
    </source>
</evidence>
<dbReference type="InterPro" id="IPR036388">
    <property type="entry name" value="WH-like_DNA-bd_sf"/>
</dbReference>
<name>A0ABV0F519_9ENTE</name>
<evidence type="ECO:0000313" key="2">
    <source>
        <dbReference type="EMBL" id="MEO1783164.1"/>
    </source>
</evidence>
<evidence type="ECO:0000259" key="1">
    <source>
        <dbReference type="Pfam" id="PF12802"/>
    </source>
</evidence>
<dbReference type="Proteomes" id="UP001429357">
    <property type="component" value="Unassembled WGS sequence"/>
</dbReference>
<sequence length="151" mass="17159">MTDHLQEQIRRLILAVNVIDGVYSRQCKEIGIKENTLTLLYALDDGMAYSQKELSEKWLIPKTTLNTIVKECVAQGYVRLEPASHNNEKTIRLTQQGHVYGQTVLAPVYQAEHQALAQTLQAYSPDFIDALETFTKELQATATRQEKSKHL</sequence>
<proteinExistence type="predicted"/>
<dbReference type="RefSeq" id="WP_161868242.1">
    <property type="nucleotide sequence ID" value="NZ_JAQFAM010000001.1"/>
</dbReference>
<gene>
    <name evidence="2" type="ORF">BAU18_002783</name>
</gene>
<dbReference type="EMBL" id="MAEI02000001">
    <property type="protein sequence ID" value="MEO1783164.1"/>
    <property type="molecule type" value="Genomic_DNA"/>
</dbReference>
<organism evidence="2 3">
    <name type="scientific">Enterococcus diestrammenae</name>
    <dbReference type="NCBI Taxonomy" id="1155073"/>
    <lineage>
        <taxon>Bacteria</taxon>
        <taxon>Bacillati</taxon>
        <taxon>Bacillota</taxon>
        <taxon>Bacilli</taxon>
        <taxon>Lactobacillales</taxon>
        <taxon>Enterococcaceae</taxon>
        <taxon>Enterococcus</taxon>
    </lineage>
</organism>
<reference evidence="3" key="1">
    <citation type="submission" date="2016-06" db="EMBL/GenBank/DDBJ databases">
        <title>Four novel species of enterococci isolated from chicken manure.</title>
        <authorList>
            <person name="Van Tyne D."/>
        </authorList>
    </citation>
    <scope>NUCLEOTIDE SEQUENCE [LARGE SCALE GENOMIC DNA]</scope>
    <source>
        <strain evidence="3">JM9A</strain>
    </source>
</reference>
<comment type="caution">
    <text evidence="2">The sequence shown here is derived from an EMBL/GenBank/DDBJ whole genome shotgun (WGS) entry which is preliminary data.</text>
</comment>
<feature type="domain" description="HTH marR-type" evidence="1">
    <location>
        <begin position="31"/>
        <end position="83"/>
    </location>
</feature>
<dbReference type="InterPro" id="IPR000835">
    <property type="entry name" value="HTH_MarR-typ"/>
</dbReference>
<dbReference type="Gene3D" id="1.10.10.10">
    <property type="entry name" value="Winged helix-like DNA-binding domain superfamily/Winged helix DNA-binding domain"/>
    <property type="match status" value="1"/>
</dbReference>
<dbReference type="SUPFAM" id="SSF46785">
    <property type="entry name" value="Winged helix' DNA-binding domain"/>
    <property type="match status" value="1"/>
</dbReference>
<accession>A0ABV0F519</accession>